<protein>
    <submittedName>
        <fullName evidence="1">Uncharacterized protein</fullName>
    </submittedName>
</protein>
<dbReference type="AlphaFoldDB" id="A0A197JQ88"/>
<dbReference type="Proteomes" id="UP000078512">
    <property type="component" value="Unassembled WGS sequence"/>
</dbReference>
<evidence type="ECO:0000313" key="1">
    <source>
        <dbReference type="EMBL" id="OAQ27340.1"/>
    </source>
</evidence>
<dbReference type="EMBL" id="KV442058">
    <property type="protein sequence ID" value="OAQ27340.1"/>
    <property type="molecule type" value="Genomic_DNA"/>
</dbReference>
<reference evidence="1 2" key="1">
    <citation type="submission" date="2016-05" db="EMBL/GenBank/DDBJ databases">
        <title>Genome sequencing reveals origins of a unique bacterial endosymbiosis in the earliest lineages of terrestrial Fungi.</title>
        <authorList>
            <consortium name="DOE Joint Genome Institute"/>
            <person name="Uehling J."/>
            <person name="Gryganskyi A."/>
            <person name="Hameed K."/>
            <person name="Tschaplinski T."/>
            <person name="Misztal P."/>
            <person name="Wu S."/>
            <person name="Desiro A."/>
            <person name="Vande Pol N."/>
            <person name="Du Z.-Y."/>
            <person name="Zienkiewicz A."/>
            <person name="Zienkiewicz K."/>
            <person name="Morin E."/>
            <person name="Tisserant E."/>
            <person name="Splivallo R."/>
            <person name="Hainaut M."/>
            <person name="Henrissat B."/>
            <person name="Ohm R."/>
            <person name="Kuo A."/>
            <person name="Yan J."/>
            <person name="Lipzen A."/>
            <person name="Nolan M."/>
            <person name="Labutti K."/>
            <person name="Barry K."/>
            <person name="Goldstein A."/>
            <person name="Labbe J."/>
            <person name="Schadt C."/>
            <person name="Tuskan G."/>
            <person name="Grigoriev I."/>
            <person name="Martin F."/>
            <person name="Vilgalys R."/>
            <person name="Bonito G."/>
        </authorList>
    </citation>
    <scope>NUCLEOTIDE SEQUENCE [LARGE SCALE GENOMIC DNA]</scope>
    <source>
        <strain evidence="1 2">AG-77</strain>
    </source>
</reference>
<sequence>MHLHKTSFVHLAPVLVPFLPIHSLLLHPSGCLGSCFFQLFLRTLDDWWRILMHAKQVNTLLLRSSQVLQSLSVRALVFSFRSWRYLRCLTFP</sequence>
<proteinExistence type="predicted"/>
<organism evidence="1 2">
    <name type="scientific">Linnemannia elongata AG-77</name>
    <dbReference type="NCBI Taxonomy" id="1314771"/>
    <lineage>
        <taxon>Eukaryota</taxon>
        <taxon>Fungi</taxon>
        <taxon>Fungi incertae sedis</taxon>
        <taxon>Mucoromycota</taxon>
        <taxon>Mortierellomycotina</taxon>
        <taxon>Mortierellomycetes</taxon>
        <taxon>Mortierellales</taxon>
        <taxon>Mortierellaceae</taxon>
        <taxon>Linnemannia</taxon>
    </lineage>
</organism>
<accession>A0A197JQ88</accession>
<name>A0A197JQ88_9FUNG</name>
<keyword evidence="2" id="KW-1185">Reference proteome</keyword>
<gene>
    <name evidence="1" type="ORF">K457DRAFT_630822</name>
</gene>
<evidence type="ECO:0000313" key="2">
    <source>
        <dbReference type="Proteomes" id="UP000078512"/>
    </source>
</evidence>